<dbReference type="GO" id="GO:0005737">
    <property type="term" value="C:cytoplasm"/>
    <property type="evidence" value="ECO:0007669"/>
    <property type="project" value="UniProtKB-SubCell"/>
</dbReference>
<comment type="subcellular location">
    <subcellularLocation>
        <location evidence="1">Cytoplasm</location>
    </subcellularLocation>
</comment>
<sequence length="233" mass="25587">SSDARPSGIKLMFRIHDNHFRIPESLPCLHDKVLAAAAEAAMSISIDQKGKQNPAAGVIGGIIKGLKGKADENANLRKSFNSQTPSELLESIFLKGPYVEPSLAYPDDPIEELSIDDIEIDDEVPLSPPPASSSASHMNKKATVEDERAKLFEGSSDADKPRMRSTQEILTKYKFGGDATAAAAHAKDKLMQRQEKLERISQRTAELQDGAENFASLAQELAKTMENKKWWKL</sequence>
<dbReference type="AlphaFoldDB" id="A0A453AJM3"/>
<dbReference type="GO" id="GO:0019905">
    <property type="term" value="F:syntaxin binding"/>
    <property type="evidence" value="ECO:0007669"/>
    <property type="project" value="TreeGrafter"/>
</dbReference>
<keyword evidence="2" id="KW-0963">Cytoplasm</keyword>
<reference evidence="7" key="1">
    <citation type="journal article" date="2014" name="Science">
        <title>Ancient hybridizations among the ancestral genomes of bread wheat.</title>
        <authorList>
            <consortium name="International Wheat Genome Sequencing Consortium,"/>
            <person name="Marcussen T."/>
            <person name="Sandve S.R."/>
            <person name="Heier L."/>
            <person name="Spannagl M."/>
            <person name="Pfeifer M."/>
            <person name="Jakobsen K.S."/>
            <person name="Wulff B.B."/>
            <person name="Steuernagel B."/>
            <person name="Mayer K.F."/>
            <person name="Olsen O.A."/>
        </authorList>
    </citation>
    <scope>NUCLEOTIDE SEQUENCE [LARGE SCALE GENOMIC DNA]</scope>
    <source>
        <strain evidence="7">cv. AL8/78</strain>
    </source>
</reference>
<evidence type="ECO:0000259" key="5">
    <source>
        <dbReference type="PROSITE" id="PS50892"/>
    </source>
</evidence>
<dbReference type="PANTHER" id="PTHR10241">
    <property type="entry name" value="LETHAL 2 GIANT LARVAE PROTEIN"/>
    <property type="match status" value="1"/>
</dbReference>
<dbReference type="Pfam" id="PF00957">
    <property type="entry name" value="Synaptobrevin"/>
    <property type="match status" value="1"/>
</dbReference>
<evidence type="ECO:0000313" key="6">
    <source>
        <dbReference type="EnsemblPlants" id="AET2Gv20158200.8"/>
    </source>
</evidence>
<name>A0A453AJM3_AEGTS</name>
<dbReference type="Gramene" id="AET2Gv20158200.8">
    <property type="protein sequence ID" value="AET2Gv20158200.8"/>
    <property type="gene ID" value="AET2Gv20158200"/>
</dbReference>
<dbReference type="GO" id="GO:0006887">
    <property type="term" value="P:exocytosis"/>
    <property type="evidence" value="ECO:0007669"/>
    <property type="project" value="TreeGrafter"/>
</dbReference>
<keyword evidence="3" id="KW-0175">Coiled coil</keyword>
<reference evidence="6" key="4">
    <citation type="submission" date="2019-03" db="UniProtKB">
        <authorList>
            <consortium name="EnsemblPlants"/>
        </authorList>
    </citation>
    <scope>IDENTIFICATION</scope>
</reference>
<dbReference type="Gene3D" id="1.20.5.110">
    <property type="match status" value="1"/>
</dbReference>
<dbReference type="InterPro" id="IPR042855">
    <property type="entry name" value="V_SNARE_CC"/>
</dbReference>
<dbReference type="GO" id="GO:0005096">
    <property type="term" value="F:GTPase activator activity"/>
    <property type="evidence" value="ECO:0007669"/>
    <property type="project" value="TreeGrafter"/>
</dbReference>
<organism evidence="6 7">
    <name type="scientific">Aegilops tauschii subsp. strangulata</name>
    <name type="common">Goatgrass</name>
    <dbReference type="NCBI Taxonomy" id="200361"/>
    <lineage>
        <taxon>Eukaryota</taxon>
        <taxon>Viridiplantae</taxon>
        <taxon>Streptophyta</taxon>
        <taxon>Embryophyta</taxon>
        <taxon>Tracheophyta</taxon>
        <taxon>Spermatophyta</taxon>
        <taxon>Magnoliopsida</taxon>
        <taxon>Liliopsida</taxon>
        <taxon>Poales</taxon>
        <taxon>Poaceae</taxon>
        <taxon>BOP clade</taxon>
        <taxon>Pooideae</taxon>
        <taxon>Triticodae</taxon>
        <taxon>Triticeae</taxon>
        <taxon>Triticinae</taxon>
        <taxon>Aegilops</taxon>
    </lineage>
</organism>
<reference evidence="6" key="5">
    <citation type="journal article" date="2021" name="G3 (Bethesda)">
        <title>Aegilops tauschii genome assembly Aet v5.0 features greater sequence contiguity and improved annotation.</title>
        <authorList>
            <person name="Wang L."/>
            <person name="Zhu T."/>
            <person name="Rodriguez J.C."/>
            <person name="Deal K.R."/>
            <person name="Dubcovsky J."/>
            <person name="McGuire P.E."/>
            <person name="Lux T."/>
            <person name="Spannagl M."/>
            <person name="Mayer K.F.X."/>
            <person name="Baldrich P."/>
            <person name="Meyers B.C."/>
            <person name="Huo N."/>
            <person name="Gu Y.Q."/>
            <person name="Zhou H."/>
            <person name="Devos K.M."/>
            <person name="Bennetzen J.L."/>
            <person name="Unver T."/>
            <person name="Budak H."/>
            <person name="Gulick P.J."/>
            <person name="Galiba G."/>
            <person name="Kalapos B."/>
            <person name="Nelson D.R."/>
            <person name="Li P."/>
            <person name="You F.M."/>
            <person name="Luo M.C."/>
            <person name="Dvorak J."/>
        </authorList>
    </citation>
    <scope>NUCLEOTIDE SEQUENCE [LARGE SCALE GENOMIC DNA]</scope>
    <source>
        <strain evidence="6">cv. AL8/78</strain>
    </source>
</reference>
<dbReference type="FunFam" id="1.20.5.110:FF:000049">
    <property type="entry name" value="Transducin family protein / WD-40 repeat family protein"/>
    <property type="match status" value="1"/>
</dbReference>
<feature type="domain" description="V-SNARE coiled-coil homology" evidence="5">
    <location>
        <begin position="168"/>
        <end position="232"/>
    </location>
</feature>
<reference evidence="6" key="3">
    <citation type="journal article" date="2017" name="Nature">
        <title>Genome sequence of the progenitor of the wheat D genome Aegilops tauschii.</title>
        <authorList>
            <person name="Luo M.C."/>
            <person name="Gu Y.Q."/>
            <person name="Puiu D."/>
            <person name="Wang H."/>
            <person name="Twardziok S.O."/>
            <person name="Deal K.R."/>
            <person name="Huo N."/>
            <person name="Zhu T."/>
            <person name="Wang L."/>
            <person name="Wang Y."/>
            <person name="McGuire P.E."/>
            <person name="Liu S."/>
            <person name="Long H."/>
            <person name="Ramasamy R.K."/>
            <person name="Rodriguez J.C."/>
            <person name="Van S.L."/>
            <person name="Yuan L."/>
            <person name="Wang Z."/>
            <person name="Xia Z."/>
            <person name="Xiao L."/>
            <person name="Anderson O.D."/>
            <person name="Ouyang S."/>
            <person name="Liang Y."/>
            <person name="Zimin A.V."/>
            <person name="Pertea G."/>
            <person name="Qi P."/>
            <person name="Bennetzen J.L."/>
            <person name="Dai X."/>
            <person name="Dawson M.W."/>
            <person name="Muller H.G."/>
            <person name="Kugler K."/>
            <person name="Rivarola-Duarte L."/>
            <person name="Spannagl M."/>
            <person name="Mayer K.F.X."/>
            <person name="Lu F.H."/>
            <person name="Bevan M.W."/>
            <person name="Leroy P."/>
            <person name="Li P."/>
            <person name="You F.M."/>
            <person name="Sun Q."/>
            <person name="Liu Z."/>
            <person name="Lyons E."/>
            <person name="Wicker T."/>
            <person name="Salzberg S.L."/>
            <person name="Devos K.M."/>
            <person name="Dvorak J."/>
        </authorList>
    </citation>
    <scope>NUCLEOTIDE SEQUENCE [LARGE SCALE GENOMIC DNA]</scope>
    <source>
        <strain evidence="6">cv. AL8/78</strain>
    </source>
</reference>
<dbReference type="CDD" id="cd15873">
    <property type="entry name" value="R-SNARE_STXBP5_6"/>
    <property type="match status" value="1"/>
</dbReference>
<evidence type="ECO:0000256" key="2">
    <source>
        <dbReference type="ARBA" id="ARBA00022490"/>
    </source>
</evidence>
<evidence type="ECO:0000256" key="3">
    <source>
        <dbReference type="PROSITE-ProRule" id="PRU00290"/>
    </source>
</evidence>
<dbReference type="EnsemblPlants" id="AET2Gv20158200.8">
    <property type="protein sequence ID" value="AET2Gv20158200.8"/>
    <property type="gene ID" value="AET2Gv20158200"/>
</dbReference>
<dbReference type="GO" id="GO:0045159">
    <property type="term" value="F:myosin II binding"/>
    <property type="evidence" value="ECO:0007669"/>
    <property type="project" value="TreeGrafter"/>
</dbReference>
<dbReference type="PROSITE" id="PS50892">
    <property type="entry name" value="V_SNARE"/>
    <property type="match status" value="1"/>
</dbReference>
<evidence type="ECO:0000313" key="7">
    <source>
        <dbReference type="Proteomes" id="UP000015105"/>
    </source>
</evidence>
<protein>
    <recommendedName>
        <fullName evidence="5">V-SNARE coiled-coil homology domain-containing protein</fullName>
    </recommendedName>
</protein>
<dbReference type="SUPFAM" id="SSF58038">
    <property type="entry name" value="SNARE fusion complex"/>
    <property type="match status" value="1"/>
</dbReference>
<keyword evidence="7" id="KW-1185">Reference proteome</keyword>
<accession>A0A453AJM3</accession>
<proteinExistence type="predicted"/>
<evidence type="ECO:0000256" key="1">
    <source>
        <dbReference type="ARBA" id="ARBA00004496"/>
    </source>
</evidence>
<dbReference type="PANTHER" id="PTHR10241:SF25">
    <property type="entry name" value="TOMOSYN, ISOFORM C"/>
    <property type="match status" value="1"/>
</dbReference>
<dbReference type="GO" id="GO:0006893">
    <property type="term" value="P:Golgi to plasma membrane transport"/>
    <property type="evidence" value="ECO:0007669"/>
    <property type="project" value="TreeGrafter"/>
</dbReference>
<evidence type="ECO:0000256" key="4">
    <source>
        <dbReference type="SAM" id="MobiDB-lite"/>
    </source>
</evidence>
<feature type="region of interest" description="Disordered" evidence="4">
    <location>
        <begin position="123"/>
        <end position="145"/>
    </location>
</feature>
<reference evidence="7" key="2">
    <citation type="journal article" date="2017" name="Nat. Plants">
        <title>The Aegilops tauschii genome reveals multiple impacts of transposons.</title>
        <authorList>
            <person name="Zhao G."/>
            <person name="Zou C."/>
            <person name="Li K."/>
            <person name="Wang K."/>
            <person name="Li T."/>
            <person name="Gao L."/>
            <person name="Zhang X."/>
            <person name="Wang H."/>
            <person name="Yang Z."/>
            <person name="Liu X."/>
            <person name="Jiang W."/>
            <person name="Mao L."/>
            <person name="Kong X."/>
            <person name="Jiao Y."/>
            <person name="Jia J."/>
        </authorList>
    </citation>
    <scope>NUCLEOTIDE SEQUENCE [LARGE SCALE GENOMIC DNA]</scope>
    <source>
        <strain evidence="7">cv. AL8/78</strain>
    </source>
</reference>
<dbReference type="Proteomes" id="UP000015105">
    <property type="component" value="Chromosome 2D"/>
</dbReference>
<dbReference type="GO" id="GO:0005886">
    <property type="term" value="C:plasma membrane"/>
    <property type="evidence" value="ECO:0007669"/>
    <property type="project" value="TreeGrafter"/>
</dbReference>